<dbReference type="EMBL" id="CAKJTG010000023">
    <property type="protein sequence ID" value="CAG9609740.1"/>
    <property type="molecule type" value="Genomic_DNA"/>
</dbReference>
<dbReference type="GO" id="GO:0071978">
    <property type="term" value="P:bacterial-type flagellum-dependent swarming motility"/>
    <property type="evidence" value="ECO:0007669"/>
    <property type="project" value="TreeGrafter"/>
</dbReference>
<keyword evidence="6" id="KW-0969">Cilium</keyword>
<keyword evidence="6" id="KW-0282">Flagellum</keyword>
<dbReference type="AlphaFoldDB" id="A0A9C7GCT9"/>
<dbReference type="PANTHER" id="PTHR30435:SF19">
    <property type="entry name" value="FLAGELLAR BASAL-BODY ROD PROTEIN FLGG"/>
    <property type="match status" value="1"/>
</dbReference>
<dbReference type="InterPro" id="IPR037925">
    <property type="entry name" value="FlgE/F/G-like"/>
</dbReference>
<evidence type="ECO:0000313" key="7">
    <source>
        <dbReference type="Proteomes" id="UP000789845"/>
    </source>
</evidence>
<dbReference type="InterPro" id="IPR001444">
    <property type="entry name" value="Flag_bb_rod_N"/>
</dbReference>
<feature type="domain" description="Flagellar basal body rod protein N-terminal" evidence="3">
    <location>
        <begin position="5"/>
        <end position="35"/>
    </location>
</feature>
<dbReference type="Pfam" id="PF00460">
    <property type="entry name" value="Flg_bb_rod"/>
    <property type="match status" value="1"/>
</dbReference>
<comment type="caution">
    <text evidence="6">The sequence shown here is derived from an EMBL/GenBank/DDBJ whole genome shotgun (WGS) entry which is preliminary data.</text>
</comment>
<reference evidence="6" key="1">
    <citation type="submission" date="2021-10" db="EMBL/GenBank/DDBJ databases">
        <authorList>
            <person name="Criscuolo A."/>
        </authorList>
    </citation>
    <scope>NUCLEOTIDE SEQUENCE</scope>
    <source>
        <strain evidence="6">CIP111885</strain>
    </source>
</reference>
<organism evidence="6 7">
    <name type="scientific">Pseudoneobacillus rhizosphaerae</name>
    <dbReference type="NCBI Taxonomy" id="2880968"/>
    <lineage>
        <taxon>Bacteria</taxon>
        <taxon>Bacillati</taxon>
        <taxon>Bacillota</taxon>
        <taxon>Bacilli</taxon>
        <taxon>Bacillales</taxon>
        <taxon>Bacillaceae</taxon>
        <taxon>Pseudoneobacillus</taxon>
    </lineage>
</organism>
<comment type="subcellular location">
    <subcellularLocation>
        <location evidence="2">Bacterial flagellum basal body</location>
    </subcellularLocation>
</comment>
<sequence length="295" mass="32148">MIRGLYSAASGMFSLERKQEALSNNLANAQTPGFKKDDTILRAFPKLLIHRMRDFNKNGQMQINGLPFNPGQMTPVGELHNGVYAQERVPNFMQGSIVQTSNPLDIAINDQSIPFQEQNGRQVKPAAFFSVQLPDGTGYTRNGKWDVDANGSLVTSDGYRILGANNQPIQLPAGVSKEDLTITDSGELVAYASDPTRTRVVGQIGIAVAENPLALRRLGGNVYQSDNPLQIIDQQTAANLGVSLQQGFIEQSNVDLGQTMTEMMVTLKGYEANQKVIGAYDRSLEQLFSVGKING</sequence>
<keyword evidence="7" id="KW-1185">Reference proteome</keyword>
<evidence type="ECO:0000259" key="4">
    <source>
        <dbReference type="Pfam" id="PF06429"/>
    </source>
</evidence>
<proteinExistence type="inferred from homology"/>
<keyword evidence="2" id="KW-0975">Bacterial flagellum</keyword>
<dbReference type="Proteomes" id="UP000789845">
    <property type="component" value="Unassembled WGS sequence"/>
</dbReference>
<protein>
    <submittedName>
        <fullName evidence="6">Flagellar basal-body rod protein FlgG</fullName>
    </submittedName>
</protein>
<dbReference type="InterPro" id="IPR053967">
    <property type="entry name" value="LlgE_F_G-like_D1"/>
</dbReference>
<evidence type="ECO:0000256" key="1">
    <source>
        <dbReference type="ARBA" id="ARBA00009677"/>
    </source>
</evidence>
<feature type="domain" description="Flagellar basal-body/hook protein C-terminal" evidence="4">
    <location>
        <begin position="245"/>
        <end position="287"/>
    </location>
</feature>
<evidence type="ECO:0000259" key="3">
    <source>
        <dbReference type="Pfam" id="PF00460"/>
    </source>
</evidence>
<dbReference type="InterPro" id="IPR010930">
    <property type="entry name" value="Flg_bb/hook_C_dom"/>
</dbReference>
<accession>A0A9C7GCT9</accession>
<dbReference type="NCBIfam" id="TIGR03506">
    <property type="entry name" value="FlgEFG_subfam"/>
    <property type="match status" value="1"/>
</dbReference>
<dbReference type="Pfam" id="PF22692">
    <property type="entry name" value="LlgE_F_G_D1"/>
    <property type="match status" value="1"/>
</dbReference>
<dbReference type="InterPro" id="IPR020013">
    <property type="entry name" value="Flagellar_FlgE/F/G"/>
</dbReference>
<feature type="domain" description="Flagellar hook protein FlgE/F/G-like D1" evidence="5">
    <location>
        <begin position="127"/>
        <end position="189"/>
    </location>
</feature>
<dbReference type="SUPFAM" id="SSF117143">
    <property type="entry name" value="Flagellar hook protein flgE"/>
    <property type="match status" value="1"/>
</dbReference>
<evidence type="ECO:0000313" key="6">
    <source>
        <dbReference type="EMBL" id="CAG9609740.1"/>
    </source>
</evidence>
<dbReference type="Pfam" id="PF06429">
    <property type="entry name" value="Flg_bbr_C"/>
    <property type="match status" value="1"/>
</dbReference>
<gene>
    <name evidence="6" type="primary">flgG_2</name>
    <name evidence="6" type="ORF">NEOCIP111885_03483</name>
</gene>
<name>A0A9C7GCT9_9BACI</name>
<keyword evidence="6" id="KW-0966">Cell projection</keyword>
<evidence type="ECO:0000259" key="5">
    <source>
        <dbReference type="Pfam" id="PF22692"/>
    </source>
</evidence>
<dbReference type="PANTHER" id="PTHR30435">
    <property type="entry name" value="FLAGELLAR PROTEIN"/>
    <property type="match status" value="1"/>
</dbReference>
<comment type="similarity">
    <text evidence="1 2">Belongs to the flagella basal body rod proteins family.</text>
</comment>
<dbReference type="RefSeq" id="WP_230497977.1">
    <property type="nucleotide sequence ID" value="NZ_CAKJTG010000023.1"/>
</dbReference>
<evidence type="ECO:0000256" key="2">
    <source>
        <dbReference type="RuleBase" id="RU362116"/>
    </source>
</evidence>
<dbReference type="GO" id="GO:0009425">
    <property type="term" value="C:bacterial-type flagellum basal body"/>
    <property type="evidence" value="ECO:0007669"/>
    <property type="project" value="UniProtKB-SubCell"/>
</dbReference>